<evidence type="ECO:0000256" key="1">
    <source>
        <dbReference type="ARBA" id="ARBA00023002"/>
    </source>
</evidence>
<name>A0A5B9D9R3_9ARCH</name>
<evidence type="ECO:0000313" key="3">
    <source>
        <dbReference type="EMBL" id="QEE15336.1"/>
    </source>
</evidence>
<dbReference type="EMBL" id="CP042905">
    <property type="protein sequence ID" value="QEE15336.1"/>
    <property type="molecule type" value="Genomic_DNA"/>
</dbReference>
<dbReference type="GO" id="GO:0051912">
    <property type="term" value="F:CoB--CoM heterodisulfide reductase activity"/>
    <property type="evidence" value="ECO:0007669"/>
    <property type="project" value="UniProtKB-EC"/>
</dbReference>
<dbReference type="GeneID" id="41329157"/>
<evidence type="ECO:0000259" key="2">
    <source>
        <dbReference type="Pfam" id="PF02754"/>
    </source>
</evidence>
<protein>
    <submittedName>
        <fullName evidence="3">CoB--CoM heterodisulfide reductase iron-sulfur subunit B family protein</fullName>
    </submittedName>
</protein>
<dbReference type="Proteomes" id="UP000321408">
    <property type="component" value="Chromosome"/>
</dbReference>
<keyword evidence="1" id="KW-0560">Oxidoreductase</keyword>
<keyword evidence="4" id="KW-1185">Reference proteome</keyword>
<dbReference type="OrthoDB" id="144689at2157"/>
<dbReference type="Gene3D" id="1.20.1050.140">
    <property type="match status" value="1"/>
</dbReference>
<feature type="domain" description="Cysteine-rich" evidence="2">
    <location>
        <begin position="14"/>
        <end position="94"/>
    </location>
</feature>
<dbReference type="KEGG" id="psyt:DSAG12_01161"/>
<dbReference type="PANTHER" id="PTHR42947">
    <property type="entry name" value="COB--COM HETERODISULFIDE REDUCTASE SUBUNIT B 1"/>
    <property type="match status" value="1"/>
</dbReference>
<dbReference type="InterPro" id="IPR051278">
    <property type="entry name" value="HdrB/HdrD_reductase"/>
</dbReference>
<evidence type="ECO:0000313" key="4">
    <source>
        <dbReference type="Proteomes" id="UP000321408"/>
    </source>
</evidence>
<feature type="domain" description="Cysteine-rich" evidence="2">
    <location>
        <begin position="156"/>
        <end position="245"/>
    </location>
</feature>
<accession>A0A5B9D9R3</accession>
<dbReference type="AlphaFoldDB" id="A0A5B9D9R3"/>
<dbReference type="RefSeq" id="WP_147662249.1">
    <property type="nucleotide sequence ID" value="NZ_CP042905.2"/>
</dbReference>
<reference evidence="3 4" key="2">
    <citation type="journal article" date="2024" name="Int. J. Syst. Evol. Microbiol.">
        <title>Promethearchaeum syntrophicum gen. nov., sp. nov., an anaerobic, obligately syntrophic archaeon, the first isolate of the lineage 'Asgard' archaea, and proposal of the new archaeal phylum Promethearchaeota phyl. nov. and kingdom Promethearchaeati regn. nov.</title>
        <authorList>
            <person name="Imachi H."/>
            <person name="Nobu M.K."/>
            <person name="Kato S."/>
            <person name="Takaki Y."/>
            <person name="Miyazaki M."/>
            <person name="Miyata M."/>
            <person name="Ogawara M."/>
            <person name="Saito Y."/>
            <person name="Sakai S."/>
            <person name="Tahara Y.O."/>
            <person name="Takano Y."/>
            <person name="Tasumi E."/>
            <person name="Uematsu K."/>
            <person name="Yoshimura T."/>
            <person name="Itoh T."/>
            <person name="Ohkuma M."/>
            <person name="Takai K."/>
        </authorList>
    </citation>
    <scope>NUCLEOTIDE SEQUENCE [LARGE SCALE GENOMIC DNA]</scope>
    <source>
        <strain evidence="3 4">MK-D1</strain>
    </source>
</reference>
<dbReference type="Gene3D" id="3.40.50.11810">
    <property type="match status" value="1"/>
</dbReference>
<dbReference type="Pfam" id="PF02754">
    <property type="entry name" value="CCG"/>
    <property type="match status" value="2"/>
</dbReference>
<organism evidence="3 4">
    <name type="scientific">Promethearchaeum syntrophicum</name>
    <dbReference type="NCBI Taxonomy" id="2594042"/>
    <lineage>
        <taxon>Archaea</taxon>
        <taxon>Promethearchaeati</taxon>
        <taxon>Promethearchaeota</taxon>
        <taxon>Promethearchaeia</taxon>
        <taxon>Promethearchaeales</taxon>
        <taxon>Promethearchaeaceae</taxon>
        <taxon>Promethearchaeum</taxon>
    </lineage>
</organism>
<gene>
    <name evidence="3" type="ORF">DSAG12_01161</name>
</gene>
<proteinExistence type="predicted"/>
<reference evidence="3 4" key="1">
    <citation type="journal article" date="2020" name="Nature">
        <title>Isolation of an archaeon at the prokaryote-eukaryote interface.</title>
        <authorList>
            <person name="Imachi H."/>
            <person name="Nobu M.K."/>
            <person name="Nakahara N."/>
            <person name="Morono Y."/>
            <person name="Ogawara M."/>
            <person name="Takaki Y."/>
            <person name="Takano Y."/>
            <person name="Uematsu K."/>
            <person name="Ikuta T."/>
            <person name="Ito M."/>
            <person name="Matsui Y."/>
            <person name="Miyazaki M."/>
            <person name="Murata K."/>
            <person name="Saito Y."/>
            <person name="Sakai S."/>
            <person name="Song C."/>
            <person name="Tasumi E."/>
            <person name="Yamanaka Y."/>
            <person name="Yamaguchi T."/>
            <person name="Kamagata Y."/>
            <person name="Tamaki H."/>
            <person name="Takai K."/>
        </authorList>
    </citation>
    <scope>NUCLEOTIDE SEQUENCE [LARGE SCALE GENOMIC DNA]</scope>
    <source>
        <strain evidence="3 4">MK-D1</strain>
    </source>
</reference>
<dbReference type="InterPro" id="IPR004017">
    <property type="entry name" value="Cys_rich_dom"/>
</dbReference>
<dbReference type="PANTHER" id="PTHR42947:SF1">
    <property type="entry name" value="COB--COM HETERODISULFIDE REDUCTASE SUBUNIT B 1"/>
    <property type="match status" value="1"/>
</dbReference>
<sequence>MASDPKTDIKDYDLFAGCTIQNRIPFLEKSARFVFEKLGFTLHDNSFGCCPDPVGVQSTDYQTWLTLGARNLALSEKSNHPIVSLCNGCTETLKAVNYELKHKKEDLEIVKKRLESVGKTYSGTAQVKHFIELLHEDIGLEAIKALVVKPLTGLKITTHVGCHYSRPSEMMQVDDAMNPRFPAEILEALGATHIDHEEADLCCTSALARNDEDASNNLMKKKYQSIIDSGAQIIAVNCPSCYQQLEVGQRSMKKAFEMIVKIPVLYVTELMALAFGASMNDIGLKYHQVKPNKLLKEFGFE</sequence>